<dbReference type="EMBL" id="AP019408">
    <property type="protein sequence ID" value="BBI37968.1"/>
    <property type="molecule type" value="Genomic_DNA"/>
</dbReference>
<accession>A0A455TQY5</accession>
<dbReference type="RefSeq" id="WP_002311375.1">
    <property type="nucleotide sequence ID" value="NZ_CP012436.1"/>
</dbReference>
<reference evidence="1" key="1">
    <citation type="submission" date="2019-02" db="EMBL/GenBank/DDBJ databases">
        <title>Complete Genome Sequence of vanD5-typed vancomycin-resistant Enterococcus faecium in Sapporo, Japan.</title>
        <authorList>
            <person name="Sato T."/>
            <person name="Wada T."/>
            <person name="Shinagawa M."/>
            <person name="Fukushima Y."/>
            <person name="Nakajima C."/>
            <person name="Suzuki Y."/>
            <person name="Takahashi S."/>
            <person name="Yokota S."/>
        </authorList>
    </citation>
    <scope>NUCLEOTIDE SEQUENCE</scope>
    <source>
        <strain evidence="1">SMVRE20</strain>
    </source>
</reference>
<sequence length="120" mass="14129">MFLSNFFVRCLFLKKIKKESYGFLTIFVACIMMVLQRILISAVTIPTYATNPGRFYIYTFLQTSVVIGANLIPLYMGYQYQKIARLKVLHYLSRFAFIFLIATLVCNIFFLRTSWQLEYS</sequence>
<protein>
    <submittedName>
        <fullName evidence="1">Alkaline phosphatase</fullName>
    </submittedName>
</protein>
<dbReference type="AlphaFoldDB" id="A0A455TQY5"/>
<proteinExistence type="predicted"/>
<organism evidence="1">
    <name type="scientific">Enterococcus faecium</name>
    <name type="common">Streptococcus faecium</name>
    <dbReference type="NCBI Taxonomy" id="1352"/>
    <lineage>
        <taxon>Bacteria</taxon>
        <taxon>Bacillati</taxon>
        <taxon>Bacillota</taxon>
        <taxon>Bacilli</taxon>
        <taxon>Lactobacillales</taxon>
        <taxon>Enterococcaceae</taxon>
        <taxon>Enterococcus</taxon>
    </lineage>
</organism>
<evidence type="ECO:0000313" key="1">
    <source>
        <dbReference type="EMBL" id="BBI37968.1"/>
    </source>
</evidence>
<gene>
    <name evidence="1" type="ORF">SMVRE20_00267</name>
</gene>
<name>A0A455TQY5_ENTFC</name>